<sequence>MAREGPPFSQQLTSSLRCIKILTARGFFEAVKRAPDSKEYTEERMPVLKYRRLTSMWMKSITLGVLLTLRLPCTKGFDIDRNDNLAVYWGQNSNGNQQTLSYYCQDDVYNVIPLAFLYVFFGTGGEPMMSFADTCNEGNGTFPGTALSNCTFLASDIEYCQSKGKIITLSLGGADSSVGFVNASQAEDFADTVWNSFLGGESDIRPFGKAILDGIDLDIEGGLPTYYNSFVDRLRTHTDKADKTYYFSAAPQCPFPDAYVGPAINQSRFDAIYVQFYNNYCGLNYPEQFDFSLWDNWARTQSPNPDVKIYIGAPGSAAAAGQGYVKPEVLIQYALVAQTNYSTFGGVMLWDASDAYSNDRYDEKIKDALAQFGQDVGNGGSGTGSGGAGSGQECFQDRFVTDGRNLIGRDEPSNKLHRKTLDLLAAVVHHNAKRLWARISGKDYLEAFRKYNLYRRSEL</sequence>
<dbReference type="InterPro" id="IPR045321">
    <property type="entry name" value="Cts1-like"/>
</dbReference>
<comment type="similarity">
    <text evidence="10">Belongs to the glycosyl hydrolase 18 family.</text>
</comment>
<evidence type="ECO:0000256" key="8">
    <source>
        <dbReference type="ARBA" id="ARBA00023326"/>
    </source>
</evidence>
<keyword evidence="3" id="KW-0147">Chitin-binding</keyword>
<dbReference type="PANTHER" id="PTHR45708">
    <property type="entry name" value="ENDOCHITINASE"/>
    <property type="match status" value="1"/>
</dbReference>
<dbReference type="PANTHER" id="PTHR45708:SF49">
    <property type="entry name" value="ENDOCHITINASE"/>
    <property type="match status" value="1"/>
</dbReference>
<proteinExistence type="inferred from homology"/>
<reference evidence="12 13" key="1">
    <citation type="journal article" date="2017" name="Mol. Ecol.">
        <title>Comparative and population genomic landscape of Phellinus noxius: A hypervariable fungus causing root rot in trees.</title>
        <authorList>
            <person name="Chung C.L."/>
            <person name="Lee T.J."/>
            <person name="Akiba M."/>
            <person name="Lee H.H."/>
            <person name="Kuo T.H."/>
            <person name="Liu D."/>
            <person name="Ke H.M."/>
            <person name="Yokoi T."/>
            <person name="Roa M.B."/>
            <person name="Lu M.J."/>
            <person name="Chang Y.Y."/>
            <person name="Ann P.J."/>
            <person name="Tsai J.N."/>
            <person name="Chen C.Y."/>
            <person name="Tzean S.S."/>
            <person name="Ota Y."/>
            <person name="Hattori T."/>
            <person name="Sahashi N."/>
            <person name="Liou R.F."/>
            <person name="Kikuchi T."/>
            <person name="Tsai I.J."/>
        </authorList>
    </citation>
    <scope>NUCLEOTIDE SEQUENCE [LARGE SCALE GENOMIC DNA]</scope>
    <source>
        <strain evidence="12 13">FFPRI411160</strain>
    </source>
</reference>
<dbReference type="Pfam" id="PF00704">
    <property type="entry name" value="Glyco_hydro_18"/>
    <property type="match status" value="1"/>
</dbReference>
<dbReference type="InterPro" id="IPR001223">
    <property type="entry name" value="Glyco_hydro18_cat"/>
</dbReference>
<dbReference type="EMBL" id="NBII01000008">
    <property type="protein sequence ID" value="PAV16394.1"/>
    <property type="molecule type" value="Genomic_DNA"/>
</dbReference>
<dbReference type="InterPro" id="IPR050542">
    <property type="entry name" value="Glycosyl_Hydrlase18_Chitinase"/>
</dbReference>
<dbReference type="Gene3D" id="3.20.20.80">
    <property type="entry name" value="Glycosidases"/>
    <property type="match status" value="1"/>
</dbReference>
<dbReference type="OrthoDB" id="6020543at2759"/>
<dbReference type="InterPro" id="IPR001579">
    <property type="entry name" value="Glyco_hydro_18_chit_AS"/>
</dbReference>
<dbReference type="SUPFAM" id="SSF51445">
    <property type="entry name" value="(Trans)glycosidases"/>
    <property type="match status" value="1"/>
</dbReference>
<evidence type="ECO:0000256" key="5">
    <source>
        <dbReference type="ARBA" id="ARBA00023024"/>
    </source>
</evidence>
<evidence type="ECO:0000256" key="10">
    <source>
        <dbReference type="RuleBase" id="RU004453"/>
    </source>
</evidence>
<dbReference type="InParanoid" id="A0A286UA62"/>
<keyword evidence="5" id="KW-0146">Chitin degradation</keyword>
<comment type="caution">
    <text evidence="12">The sequence shown here is derived from an EMBL/GenBank/DDBJ whole genome shotgun (WGS) entry which is preliminary data.</text>
</comment>
<evidence type="ECO:0000313" key="13">
    <source>
        <dbReference type="Proteomes" id="UP000217199"/>
    </source>
</evidence>
<dbReference type="GO" id="GO:0000272">
    <property type="term" value="P:polysaccharide catabolic process"/>
    <property type="evidence" value="ECO:0007669"/>
    <property type="project" value="UniProtKB-KW"/>
</dbReference>
<dbReference type="InterPro" id="IPR017853">
    <property type="entry name" value="GH"/>
</dbReference>
<evidence type="ECO:0000256" key="1">
    <source>
        <dbReference type="ARBA" id="ARBA00000822"/>
    </source>
</evidence>
<dbReference type="PROSITE" id="PS01095">
    <property type="entry name" value="GH18_1"/>
    <property type="match status" value="1"/>
</dbReference>
<evidence type="ECO:0000259" key="11">
    <source>
        <dbReference type="PROSITE" id="PS51910"/>
    </source>
</evidence>
<organism evidence="12 13">
    <name type="scientific">Pyrrhoderma noxium</name>
    <dbReference type="NCBI Taxonomy" id="2282107"/>
    <lineage>
        <taxon>Eukaryota</taxon>
        <taxon>Fungi</taxon>
        <taxon>Dikarya</taxon>
        <taxon>Basidiomycota</taxon>
        <taxon>Agaricomycotina</taxon>
        <taxon>Agaricomycetes</taxon>
        <taxon>Hymenochaetales</taxon>
        <taxon>Hymenochaetaceae</taxon>
        <taxon>Pyrrhoderma</taxon>
    </lineage>
</organism>
<name>A0A286UA62_9AGAM</name>
<keyword evidence="4 9" id="KW-0378">Hydrolase</keyword>
<evidence type="ECO:0000313" key="12">
    <source>
        <dbReference type="EMBL" id="PAV16394.1"/>
    </source>
</evidence>
<dbReference type="AlphaFoldDB" id="A0A286UA62"/>
<dbReference type="CDD" id="cd02877">
    <property type="entry name" value="GH18_hevamine_XipI_class_III"/>
    <property type="match status" value="1"/>
</dbReference>
<keyword evidence="13" id="KW-1185">Reference proteome</keyword>
<accession>A0A286UA62</accession>
<feature type="domain" description="GH18" evidence="11">
    <location>
        <begin position="83"/>
        <end position="372"/>
    </location>
</feature>
<evidence type="ECO:0000256" key="7">
    <source>
        <dbReference type="ARBA" id="ARBA00023295"/>
    </source>
</evidence>
<gene>
    <name evidence="12" type="ORF">PNOK_0801400</name>
</gene>
<dbReference type="STRING" id="2282107.A0A286UA62"/>
<dbReference type="GO" id="GO:0008843">
    <property type="term" value="F:endochitinase activity"/>
    <property type="evidence" value="ECO:0007669"/>
    <property type="project" value="UniProtKB-EC"/>
</dbReference>
<keyword evidence="8" id="KW-0624">Polysaccharide degradation</keyword>
<keyword evidence="6" id="KW-0119">Carbohydrate metabolism</keyword>
<keyword evidence="7 9" id="KW-0326">Glycosidase</keyword>
<dbReference type="PROSITE" id="PS51910">
    <property type="entry name" value="GH18_2"/>
    <property type="match status" value="1"/>
</dbReference>
<evidence type="ECO:0000256" key="9">
    <source>
        <dbReference type="RuleBase" id="RU000489"/>
    </source>
</evidence>
<evidence type="ECO:0000256" key="4">
    <source>
        <dbReference type="ARBA" id="ARBA00022801"/>
    </source>
</evidence>
<protein>
    <recommendedName>
        <fullName evidence="2">chitinase</fullName>
        <ecNumber evidence="2">3.2.1.14</ecNumber>
    </recommendedName>
</protein>
<dbReference type="GO" id="GO:0008061">
    <property type="term" value="F:chitin binding"/>
    <property type="evidence" value="ECO:0007669"/>
    <property type="project" value="UniProtKB-KW"/>
</dbReference>
<evidence type="ECO:0000256" key="2">
    <source>
        <dbReference type="ARBA" id="ARBA00012729"/>
    </source>
</evidence>
<dbReference type="Proteomes" id="UP000217199">
    <property type="component" value="Unassembled WGS sequence"/>
</dbReference>
<comment type="catalytic activity">
    <reaction evidence="1">
        <text>Random endo-hydrolysis of N-acetyl-beta-D-glucosaminide (1-&gt;4)-beta-linkages in chitin and chitodextrins.</text>
        <dbReference type="EC" id="3.2.1.14"/>
    </reaction>
</comment>
<dbReference type="GO" id="GO:0006032">
    <property type="term" value="P:chitin catabolic process"/>
    <property type="evidence" value="ECO:0007669"/>
    <property type="project" value="UniProtKB-KW"/>
</dbReference>
<evidence type="ECO:0000256" key="6">
    <source>
        <dbReference type="ARBA" id="ARBA00023277"/>
    </source>
</evidence>
<evidence type="ECO:0000256" key="3">
    <source>
        <dbReference type="ARBA" id="ARBA00022669"/>
    </source>
</evidence>
<dbReference type="GO" id="GO:0005576">
    <property type="term" value="C:extracellular region"/>
    <property type="evidence" value="ECO:0007669"/>
    <property type="project" value="TreeGrafter"/>
</dbReference>
<dbReference type="EC" id="3.2.1.14" evidence="2"/>